<comment type="caution">
    <text evidence="1">The sequence shown here is derived from an EMBL/GenBank/DDBJ whole genome shotgun (WGS) entry which is preliminary data.</text>
</comment>
<evidence type="ECO:0000313" key="2">
    <source>
        <dbReference type="Proteomes" id="UP000029221"/>
    </source>
</evidence>
<keyword evidence="2" id="KW-1185">Reference proteome</keyword>
<dbReference type="AlphaFoldDB" id="A0A090PYJ5"/>
<evidence type="ECO:0000313" key="1">
    <source>
        <dbReference type="EMBL" id="GAK95865.1"/>
    </source>
</evidence>
<organism evidence="1 2">
    <name type="scientific">Nonlabens tegetincola</name>
    <dbReference type="NCBI Taxonomy" id="323273"/>
    <lineage>
        <taxon>Bacteria</taxon>
        <taxon>Pseudomonadati</taxon>
        <taxon>Bacteroidota</taxon>
        <taxon>Flavobacteriia</taxon>
        <taxon>Flavobacteriales</taxon>
        <taxon>Flavobacteriaceae</taxon>
        <taxon>Nonlabens</taxon>
    </lineage>
</organism>
<sequence length="58" mass="6663">MWIAFSVFYNTSAQSHIGIIKDVDGYTLVRESAGLQTKVKDTLYNEDFFEFYATDTTN</sequence>
<proteinExistence type="predicted"/>
<name>A0A090PYJ5_9FLAO</name>
<accession>A0A090PYJ5</accession>
<gene>
    <name evidence="1" type="ORF">JCM19294_2647</name>
</gene>
<protein>
    <submittedName>
        <fullName evidence="1">Uncharacterized protein</fullName>
    </submittedName>
</protein>
<dbReference type="Proteomes" id="UP000029221">
    <property type="component" value="Unassembled WGS sequence"/>
</dbReference>
<reference evidence="1" key="1">
    <citation type="journal article" date="2014" name="Genome Announc.">
        <title>Draft Genome Sequences of Marine Flavobacterium Nonlabens Strains NR17, NR24, NR27, NR32, NR33, and Ara13.</title>
        <authorList>
            <person name="Nakanishi M."/>
            <person name="Meirelles P."/>
            <person name="Suzuki R."/>
            <person name="Takatani N."/>
            <person name="Mino S."/>
            <person name="Suda W."/>
            <person name="Oshima K."/>
            <person name="Hattori M."/>
            <person name="Ohkuma M."/>
            <person name="Hosokawa M."/>
            <person name="Miyashita K."/>
            <person name="Thompson F.L."/>
            <person name="Niwa A."/>
            <person name="Sawabe T."/>
            <person name="Sawabe T."/>
        </authorList>
    </citation>
    <scope>NUCLEOTIDE SEQUENCE [LARGE SCALE GENOMIC DNA]</scope>
    <source>
        <strain evidence="1">JCM 19294</strain>
    </source>
</reference>
<dbReference type="EMBL" id="BBML01000001">
    <property type="protein sequence ID" value="GAK95865.1"/>
    <property type="molecule type" value="Genomic_DNA"/>
</dbReference>